<evidence type="ECO:0000256" key="3">
    <source>
        <dbReference type="PROSITE-ProRule" id="PRU00023"/>
    </source>
</evidence>
<organism evidence="5 6">
    <name type="scientific">Anisodus tanguticus</name>
    <dbReference type="NCBI Taxonomy" id="243964"/>
    <lineage>
        <taxon>Eukaryota</taxon>
        <taxon>Viridiplantae</taxon>
        <taxon>Streptophyta</taxon>
        <taxon>Embryophyta</taxon>
        <taxon>Tracheophyta</taxon>
        <taxon>Spermatophyta</taxon>
        <taxon>Magnoliopsida</taxon>
        <taxon>eudicotyledons</taxon>
        <taxon>Gunneridae</taxon>
        <taxon>Pentapetalae</taxon>
        <taxon>asterids</taxon>
        <taxon>lamiids</taxon>
        <taxon>Solanales</taxon>
        <taxon>Solanaceae</taxon>
        <taxon>Solanoideae</taxon>
        <taxon>Hyoscyameae</taxon>
        <taxon>Anisodus</taxon>
    </lineage>
</organism>
<accession>A0AAE1QPE9</accession>
<dbReference type="PRINTS" id="PR01415">
    <property type="entry name" value="ANKYRIN"/>
</dbReference>
<keyword evidence="6" id="KW-1185">Reference proteome</keyword>
<feature type="repeat" description="ANK" evidence="3">
    <location>
        <begin position="221"/>
        <end position="253"/>
    </location>
</feature>
<dbReference type="PROSITE" id="PS50088">
    <property type="entry name" value="ANK_REPEAT"/>
    <property type="match status" value="3"/>
</dbReference>
<evidence type="ECO:0000313" key="5">
    <source>
        <dbReference type="EMBL" id="KAK4337138.1"/>
    </source>
</evidence>
<gene>
    <name evidence="5" type="ORF">RND71_043356</name>
</gene>
<feature type="repeat" description="ANK" evidence="3">
    <location>
        <begin position="254"/>
        <end position="286"/>
    </location>
</feature>
<dbReference type="Pfam" id="PF06701">
    <property type="entry name" value="MIB_HERC2"/>
    <property type="match status" value="2"/>
</dbReference>
<keyword evidence="3" id="KW-0040">ANK repeat</keyword>
<dbReference type="Pfam" id="PF12796">
    <property type="entry name" value="Ank_2"/>
    <property type="match status" value="1"/>
</dbReference>
<dbReference type="CDD" id="cd16725">
    <property type="entry name" value="RING-HC_MIB1_rpt2"/>
    <property type="match status" value="1"/>
</dbReference>
<dbReference type="GO" id="GO:0004842">
    <property type="term" value="F:ubiquitin-protein transferase activity"/>
    <property type="evidence" value="ECO:0007669"/>
    <property type="project" value="InterPro"/>
</dbReference>
<dbReference type="PROSITE" id="PS51416">
    <property type="entry name" value="MIB_HERC2"/>
    <property type="match status" value="2"/>
</dbReference>
<proteinExistence type="predicted"/>
<dbReference type="GO" id="GO:0006897">
    <property type="term" value="P:endocytosis"/>
    <property type="evidence" value="ECO:0007669"/>
    <property type="project" value="TreeGrafter"/>
</dbReference>
<dbReference type="PANTHER" id="PTHR24202">
    <property type="entry name" value="E3 UBIQUITIN-PROTEIN LIGASE MIB2"/>
    <property type="match status" value="1"/>
</dbReference>
<feature type="repeat" description="ANK" evidence="3">
    <location>
        <begin position="287"/>
        <end position="319"/>
    </location>
</feature>
<reference evidence="5" key="1">
    <citation type="submission" date="2023-12" db="EMBL/GenBank/DDBJ databases">
        <title>Genome assembly of Anisodus tanguticus.</title>
        <authorList>
            <person name="Wang Y.-J."/>
        </authorList>
    </citation>
    <scope>NUCLEOTIDE SEQUENCE</scope>
    <source>
        <strain evidence="5">KB-2021</strain>
        <tissue evidence="5">Leaf</tissue>
    </source>
</reference>
<evidence type="ECO:0000256" key="1">
    <source>
        <dbReference type="ARBA" id="ARBA00022679"/>
    </source>
</evidence>
<dbReference type="GO" id="GO:0046872">
    <property type="term" value="F:metal ion binding"/>
    <property type="evidence" value="ECO:0007669"/>
    <property type="project" value="InterPro"/>
</dbReference>
<dbReference type="SUPFAM" id="SSF159034">
    <property type="entry name" value="Mib/herc2 domain-like"/>
    <property type="match status" value="2"/>
</dbReference>
<dbReference type="InterPro" id="IPR002110">
    <property type="entry name" value="Ankyrin_rpt"/>
</dbReference>
<dbReference type="InterPro" id="IPR010606">
    <property type="entry name" value="Mib_Herc2"/>
</dbReference>
<keyword evidence="2" id="KW-0175">Coiled coil</keyword>
<dbReference type="SUPFAM" id="SSF48403">
    <property type="entry name" value="Ankyrin repeat"/>
    <property type="match status" value="1"/>
</dbReference>
<dbReference type="GO" id="GO:0005737">
    <property type="term" value="C:cytoplasm"/>
    <property type="evidence" value="ECO:0007669"/>
    <property type="project" value="TreeGrafter"/>
</dbReference>
<dbReference type="PROSITE" id="PS50297">
    <property type="entry name" value="ANK_REP_REGION"/>
    <property type="match status" value="3"/>
</dbReference>
<dbReference type="AlphaFoldDB" id="A0AAE1QPE9"/>
<feature type="domain" description="MIB/HERC2" evidence="4">
    <location>
        <begin position="68"/>
        <end position="138"/>
    </location>
</feature>
<evidence type="ECO:0000256" key="2">
    <source>
        <dbReference type="ARBA" id="ARBA00023054"/>
    </source>
</evidence>
<dbReference type="InterPro" id="IPR037252">
    <property type="entry name" value="Mib_Herc2_sf"/>
</dbReference>
<dbReference type="GO" id="GO:0016567">
    <property type="term" value="P:protein ubiquitination"/>
    <property type="evidence" value="ECO:0007669"/>
    <property type="project" value="InterPro"/>
</dbReference>
<dbReference type="Gene3D" id="1.25.40.20">
    <property type="entry name" value="Ankyrin repeat-containing domain"/>
    <property type="match status" value="2"/>
</dbReference>
<dbReference type="InterPro" id="IPR036770">
    <property type="entry name" value="Ankyrin_rpt-contain_sf"/>
</dbReference>
<evidence type="ECO:0000259" key="4">
    <source>
        <dbReference type="PROSITE" id="PS51416"/>
    </source>
</evidence>
<sequence length="397" mass="44250">MDNLNSLNESNLFNSIDNQNSNITRTLNSLTLENSNNVPLMFANNSNLASSVNSITANNSQDKSVQIITNTSIVDYCVGARVIRGPDWKWDKQDGGDGHLGTVRSFESLEEVVIVWDNGTTANYRCLGYYDLKIVDSGPTDWQWEDQDGGNGKRGKVFDIQDWNNNCPRSAVYVVWDTGAKNLYRVGFEGLTDLKVISDTKGYCVYKDHLPNLGEHIQDKDGDRAVHHAAFGNQCLALSFLANSGADINARNLRHQTPLHIAVNKGHESVVSNLLKLRCHPSLQDSEGDTPLHDAISKKREDILSLLINHGADISLTNNNGFNAIHYAALRGNQKFYFYRAHAQLDVQNINLQTPLHLAVERHHFQIVRIEECVVCSDKTANILFKPCGHMCACEGE</sequence>
<dbReference type="GO" id="GO:0007219">
    <property type="term" value="P:Notch signaling pathway"/>
    <property type="evidence" value="ECO:0007669"/>
    <property type="project" value="TreeGrafter"/>
</dbReference>
<dbReference type="Pfam" id="PF13920">
    <property type="entry name" value="zf-C3HC4_3"/>
    <property type="match status" value="1"/>
</dbReference>
<dbReference type="Proteomes" id="UP001291623">
    <property type="component" value="Unassembled WGS sequence"/>
</dbReference>
<evidence type="ECO:0000313" key="6">
    <source>
        <dbReference type="Proteomes" id="UP001291623"/>
    </source>
</evidence>
<dbReference type="Gene3D" id="3.30.40.10">
    <property type="entry name" value="Zinc/RING finger domain, C3HC4 (zinc finger)"/>
    <property type="match status" value="1"/>
</dbReference>
<protein>
    <recommendedName>
        <fullName evidence="4">MIB/HERC2 domain-containing protein</fullName>
    </recommendedName>
</protein>
<dbReference type="InterPro" id="IPR013083">
    <property type="entry name" value="Znf_RING/FYVE/PHD"/>
</dbReference>
<name>A0AAE1QPE9_9SOLA</name>
<dbReference type="EMBL" id="JAVYJV010000051">
    <property type="protein sequence ID" value="KAK4337138.1"/>
    <property type="molecule type" value="Genomic_DNA"/>
</dbReference>
<keyword evidence="1" id="KW-0808">Transferase</keyword>
<dbReference type="Gene3D" id="2.30.30.40">
    <property type="entry name" value="SH3 Domains"/>
    <property type="match status" value="2"/>
</dbReference>
<dbReference type="SMART" id="SM00248">
    <property type="entry name" value="ANK"/>
    <property type="match status" value="5"/>
</dbReference>
<dbReference type="PANTHER" id="PTHR24202:SF53">
    <property type="entry name" value="E3 UBIQUITIN-PROTEIN LIGASE MIB1"/>
    <property type="match status" value="1"/>
</dbReference>
<feature type="domain" description="MIB/HERC2" evidence="4">
    <location>
        <begin position="141"/>
        <end position="200"/>
    </location>
</feature>
<comment type="caution">
    <text evidence="5">The sequence shown here is derived from an EMBL/GenBank/DDBJ whole genome shotgun (WGS) entry which is preliminary data.</text>
</comment>